<protein>
    <submittedName>
        <fullName evidence="1">Site-specific recombinase</fullName>
    </submittedName>
</protein>
<evidence type="ECO:0000313" key="1">
    <source>
        <dbReference type="EMBL" id="ACQ51970.1"/>
    </source>
</evidence>
<reference evidence="2" key="2">
    <citation type="submission" date="2008-05" db="EMBL/GenBank/DDBJ databases">
        <title>Genome sequence of Clostridium botulinum Ba4 strain 657.</title>
        <authorList>
            <person name="Shrivastava S."/>
            <person name="Brown J.L."/>
            <person name="Bruce D."/>
            <person name="Detter C."/>
            <person name="Munk C."/>
            <person name="Smith L.A."/>
            <person name="Smith T.J."/>
            <person name="Sutton G."/>
            <person name="Brettin T.S."/>
        </authorList>
    </citation>
    <scope>NUCLEOTIDE SEQUENCE [LARGE SCALE GENOMIC DNA]</scope>
    <source>
        <strain evidence="2">657 / Type Ba4</strain>
    </source>
</reference>
<sequence length="173" mass="20013">MEDNLNSSSVNKQISKIDKEINILEGKKNKLVDMRLEDSIGKATYEAKYADLVVTQETLIEDRKKLAEISENEKVIKLRLKEFKKTLEQNEVLDEFDRYVFESVVEKVIIGGIDEDGNKDPAQITFVYKTGFKSNINGDRFRPQRKNAKGRHRTDELCSYDNNEVERLIGFGF</sequence>
<accession>A0A3F2ZX12</accession>
<name>A0A3F2ZX12_CLOB6</name>
<dbReference type="Proteomes" id="UP000002333">
    <property type="component" value="Chromosome"/>
</dbReference>
<dbReference type="RefSeq" id="WP_004442537.1">
    <property type="nucleotide sequence ID" value="NC_012658.1"/>
</dbReference>
<dbReference type="EMBL" id="CP001083">
    <property type="protein sequence ID" value="ACQ51970.1"/>
    <property type="molecule type" value="Genomic_DNA"/>
</dbReference>
<dbReference type="AlphaFoldDB" id="A0A3F2ZX12"/>
<reference evidence="1 2" key="1">
    <citation type="journal article" date="2007" name="PLoS ONE">
        <title>Analysis of the neurotoxin complex genes in Clostridium botulinum A1-A4 and B1 strains: BoNT/A3, /Ba4 and /B1 clusters are located within plasmids.</title>
        <authorList>
            <person name="Smith T.J."/>
            <person name="Hill K.K."/>
            <person name="Foley B.T."/>
            <person name="Detter J.C."/>
            <person name="Munk A.C."/>
            <person name="Bruce D.C."/>
            <person name="Doggett N.A."/>
            <person name="Smith L.A."/>
            <person name="Marks J.D."/>
            <person name="Xie G."/>
            <person name="Brettin T.S."/>
        </authorList>
    </citation>
    <scope>NUCLEOTIDE SEQUENCE [LARGE SCALE GENOMIC DNA]</scope>
    <source>
        <strain evidence="2">657 / Type Ba4</strain>
    </source>
</reference>
<organism evidence="1 2">
    <name type="scientific">Clostridium botulinum (strain 657 / Type Ba4)</name>
    <dbReference type="NCBI Taxonomy" id="515621"/>
    <lineage>
        <taxon>Bacteria</taxon>
        <taxon>Bacillati</taxon>
        <taxon>Bacillota</taxon>
        <taxon>Clostridia</taxon>
        <taxon>Eubacteriales</taxon>
        <taxon>Clostridiaceae</taxon>
        <taxon>Clostridium</taxon>
    </lineage>
</organism>
<evidence type="ECO:0000313" key="2">
    <source>
        <dbReference type="Proteomes" id="UP000002333"/>
    </source>
</evidence>
<proteinExistence type="predicted"/>
<dbReference type="KEGG" id="cbi:CLJ_B3102"/>
<gene>
    <name evidence="1" type="ordered locus">CLJ_B3102</name>
</gene>